<dbReference type="Proteomes" id="UP001168528">
    <property type="component" value="Unassembled WGS sequence"/>
</dbReference>
<organism evidence="2 3">
    <name type="scientific">Rhodocytophaga aerolata</name>
    <dbReference type="NCBI Taxonomy" id="455078"/>
    <lineage>
        <taxon>Bacteria</taxon>
        <taxon>Pseudomonadati</taxon>
        <taxon>Bacteroidota</taxon>
        <taxon>Cytophagia</taxon>
        <taxon>Cytophagales</taxon>
        <taxon>Rhodocytophagaceae</taxon>
        <taxon>Rhodocytophaga</taxon>
    </lineage>
</organism>
<dbReference type="RefSeq" id="WP_302042086.1">
    <property type="nucleotide sequence ID" value="NZ_JAUKPO010000051.1"/>
</dbReference>
<dbReference type="Gene3D" id="2.40.160.20">
    <property type="match status" value="1"/>
</dbReference>
<feature type="domain" description="Outer membrane protein beta-barrel" evidence="1">
    <location>
        <begin position="25"/>
        <end position="175"/>
    </location>
</feature>
<protein>
    <submittedName>
        <fullName evidence="2">Porin family protein</fullName>
    </submittedName>
</protein>
<dbReference type="Pfam" id="PF13568">
    <property type="entry name" value="OMP_b-brl_2"/>
    <property type="match status" value="1"/>
</dbReference>
<dbReference type="InterPro" id="IPR025665">
    <property type="entry name" value="Beta-barrel_OMP_2"/>
</dbReference>
<comment type="caution">
    <text evidence="2">The sequence shown here is derived from an EMBL/GenBank/DDBJ whole genome shotgun (WGS) entry which is preliminary data.</text>
</comment>
<dbReference type="EMBL" id="JAUKPO010000051">
    <property type="protein sequence ID" value="MDO1451287.1"/>
    <property type="molecule type" value="Genomic_DNA"/>
</dbReference>
<proteinExistence type="predicted"/>
<evidence type="ECO:0000259" key="1">
    <source>
        <dbReference type="Pfam" id="PF13568"/>
    </source>
</evidence>
<keyword evidence="3" id="KW-1185">Reference proteome</keyword>
<name>A0ABT8RKA4_9BACT</name>
<evidence type="ECO:0000313" key="3">
    <source>
        <dbReference type="Proteomes" id="UP001168528"/>
    </source>
</evidence>
<accession>A0ABT8RKA4</accession>
<gene>
    <name evidence="2" type="ORF">Q0590_33745</name>
</gene>
<evidence type="ECO:0000313" key="2">
    <source>
        <dbReference type="EMBL" id="MDO1451287.1"/>
    </source>
</evidence>
<reference evidence="2" key="1">
    <citation type="submission" date="2023-07" db="EMBL/GenBank/DDBJ databases">
        <title>The genome sequence of Rhodocytophaga aerolata KACC 12507.</title>
        <authorList>
            <person name="Zhang X."/>
        </authorList>
    </citation>
    <scope>NUCLEOTIDE SEQUENCE</scope>
    <source>
        <strain evidence="2">KACC 12507</strain>
    </source>
</reference>
<sequence>MRQLIKSILFIYLMTFISQVSYSQVIIGLKTGANLSNVKFKDYLFAGVEQNPKLSFNAGLLAHIGIKDKILVRPELLYSMKGWQSREYQTNSSGRVNLHYINIPLLVGYKPIEKLTILLGPEFGLLRSAILKTQGLIFKTTDQYNKIDIGVDLGAAYNLSPKFGVELRYNYGFTAVSKEIPLTDENGNPFTMAKDGRNRVLQVGVFYLLNGK</sequence>